<dbReference type="AlphaFoldDB" id="A0A1Y0B179"/>
<dbReference type="EMBL" id="KY774314">
    <property type="protein sequence ID" value="ART31206.1"/>
    <property type="molecule type" value="Genomic_DNA"/>
</dbReference>
<keyword evidence="1" id="KW-0496">Mitochondrion</keyword>
<protein>
    <submittedName>
        <fullName evidence="1">Uncharacterized protein</fullName>
    </submittedName>
</protein>
<evidence type="ECO:0000313" key="1">
    <source>
        <dbReference type="EMBL" id="ART31206.1"/>
    </source>
</evidence>
<sequence length="61" mass="7181">MVRIQFVKMSATCSLFDYTRFSICYSFYSTRLHYVSSRSIPFSNTRFFARFTNSSLVSILV</sequence>
<proteinExistence type="predicted"/>
<name>A0A1Y0B179_9LAMI</name>
<geneLocation type="mitochondrion" evidence="1"/>
<gene>
    <name evidence="1" type="ORF">AEK19_MT0982</name>
</gene>
<organism evidence="1">
    <name type="scientific">Utricularia reniformis</name>
    <dbReference type="NCBI Taxonomy" id="192314"/>
    <lineage>
        <taxon>Eukaryota</taxon>
        <taxon>Viridiplantae</taxon>
        <taxon>Streptophyta</taxon>
        <taxon>Embryophyta</taxon>
        <taxon>Tracheophyta</taxon>
        <taxon>Spermatophyta</taxon>
        <taxon>Magnoliopsida</taxon>
        <taxon>eudicotyledons</taxon>
        <taxon>Gunneridae</taxon>
        <taxon>Pentapetalae</taxon>
        <taxon>asterids</taxon>
        <taxon>lamiids</taxon>
        <taxon>Lamiales</taxon>
        <taxon>Lentibulariaceae</taxon>
        <taxon>Utricularia</taxon>
    </lineage>
</organism>
<reference evidence="1" key="1">
    <citation type="submission" date="2017-03" db="EMBL/GenBank/DDBJ databases">
        <title>The mitochondrial genome of the carnivorous plant Utricularia reniformis (Lentibulariaceae): structure, comparative analysis and evolutionary landmarks.</title>
        <authorList>
            <person name="Silva S.R."/>
            <person name="Alvarenga D.O."/>
            <person name="Michael T.P."/>
            <person name="Miranda V.F.O."/>
            <person name="Varani A.M."/>
        </authorList>
    </citation>
    <scope>NUCLEOTIDE SEQUENCE</scope>
</reference>
<accession>A0A1Y0B179</accession>